<protein>
    <submittedName>
        <fullName evidence="3">Uncharacterized protein</fullName>
    </submittedName>
</protein>
<organism evidence="3 4">
    <name type="scientific">Desmophyllum pertusum</name>
    <dbReference type="NCBI Taxonomy" id="174260"/>
    <lineage>
        <taxon>Eukaryota</taxon>
        <taxon>Metazoa</taxon>
        <taxon>Cnidaria</taxon>
        <taxon>Anthozoa</taxon>
        <taxon>Hexacorallia</taxon>
        <taxon>Scleractinia</taxon>
        <taxon>Caryophylliina</taxon>
        <taxon>Caryophylliidae</taxon>
        <taxon>Desmophyllum</taxon>
    </lineage>
</organism>
<feature type="chain" id="PRO_5040940567" evidence="2">
    <location>
        <begin position="18"/>
        <end position="96"/>
    </location>
</feature>
<feature type="signal peptide" evidence="2">
    <location>
        <begin position="1"/>
        <end position="17"/>
    </location>
</feature>
<feature type="compositionally biased region" description="Basic residues" evidence="1">
    <location>
        <begin position="80"/>
        <end position="96"/>
    </location>
</feature>
<comment type="caution">
    <text evidence="3">The sequence shown here is derived from an EMBL/GenBank/DDBJ whole genome shotgun (WGS) entry which is preliminary data.</text>
</comment>
<dbReference type="EMBL" id="MU827308">
    <property type="protein sequence ID" value="KAJ7361734.1"/>
    <property type="molecule type" value="Genomic_DNA"/>
</dbReference>
<reference evidence="3" key="1">
    <citation type="submission" date="2023-01" db="EMBL/GenBank/DDBJ databases">
        <title>Genome assembly of the deep-sea coral Lophelia pertusa.</title>
        <authorList>
            <person name="Herrera S."/>
            <person name="Cordes E."/>
        </authorList>
    </citation>
    <scope>NUCLEOTIDE SEQUENCE</scope>
    <source>
        <strain evidence="3">USNM1676648</strain>
        <tissue evidence="3">Polyp</tissue>
    </source>
</reference>
<accession>A0A9X0CMU6</accession>
<name>A0A9X0CMU6_9CNID</name>
<dbReference type="Proteomes" id="UP001163046">
    <property type="component" value="Unassembled WGS sequence"/>
</dbReference>
<dbReference type="AlphaFoldDB" id="A0A9X0CMU6"/>
<evidence type="ECO:0000313" key="3">
    <source>
        <dbReference type="EMBL" id="KAJ7361734.1"/>
    </source>
</evidence>
<evidence type="ECO:0000256" key="2">
    <source>
        <dbReference type="SAM" id="SignalP"/>
    </source>
</evidence>
<feature type="region of interest" description="Disordered" evidence="1">
    <location>
        <begin position="46"/>
        <end position="96"/>
    </location>
</feature>
<sequence length="96" mass="10064">MMIYTFVVLLLLGFTNAQDSPAVNVTAAPPQPPVAANVTVAPAATDASTAAPAENATVAPAATDASTAAPAETTEPQLRHQLRHQLYRLQHHRQTP</sequence>
<proteinExistence type="predicted"/>
<keyword evidence="4" id="KW-1185">Reference proteome</keyword>
<feature type="compositionally biased region" description="Low complexity" evidence="1">
    <location>
        <begin position="46"/>
        <end position="76"/>
    </location>
</feature>
<evidence type="ECO:0000313" key="4">
    <source>
        <dbReference type="Proteomes" id="UP001163046"/>
    </source>
</evidence>
<gene>
    <name evidence="3" type="ORF">OS493_014374</name>
</gene>
<evidence type="ECO:0000256" key="1">
    <source>
        <dbReference type="SAM" id="MobiDB-lite"/>
    </source>
</evidence>
<keyword evidence="2" id="KW-0732">Signal</keyword>